<evidence type="ECO:0000259" key="2">
    <source>
        <dbReference type="Pfam" id="PF00931"/>
    </source>
</evidence>
<evidence type="ECO:0000259" key="3">
    <source>
        <dbReference type="Pfam" id="PF06985"/>
    </source>
</evidence>
<dbReference type="PROSITE" id="PS50005">
    <property type="entry name" value="TPR"/>
    <property type="match status" value="1"/>
</dbReference>
<dbReference type="SUPFAM" id="SSF52540">
    <property type="entry name" value="P-loop containing nucleoside triphosphate hydrolases"/>
    <property type="match status" value="1"/>
</dbReference>
<name>A0A9P4S9J0_9PEZI</name>
<feature type="repeat" description="TPR" evidence="1">
    <location>
        <begin position="670"/>
        <end position="703"/>
    </location>
</feature>
<dbReference type="Pfam" id="PF13424">
    <property type="entry name" value="TPR_12"/>
    <property type="match status" value="1"/>
</dbReference>
<dbReference type="PANTHER" id="PTHR10622:SF13">
    <property type="entry name" value="NACHT DOMAIN-CONTAINING PROTEIN"/>
    <property type="match status" value="1"/>
</dbReference>
<feature type="domain" description="Heterokaryon incompatibility" evidence="3">
    <location>
        <begin position="28"/>
        <end position="113"/>
    </location>
</feature>
<dbReference type="InterPro" id="IPR011990">
    <property type="entry name" value="TPR-like_helical_dom_sf"/>
</dbReference>
<dbReference type="OrthoDB" id="674604at2759"/>
<dbReference type="Pfam" id="PF00931">
    <property type="entry name" value="NB-ARC"/>
    <property type="match status" value="1"/>
</dbReference>
<feature type="domain" description="NB-ARC" evidence="2">
    <location>
        <begin position="279"/>
        <end position="452"/>
    </location>
</feature>
<organism evidence="4 5">
    <name type="scientific">Patellaria atrata CBS 101060</name>
    <dbReference type="NCBI Taxonomy" id="1346257"/>
    <lineage>
        <taxon>Eukaryota</taxon>
        <taxon>Fungi</taxon>
        <taxon>Dikarya</taxon>
        <taxon>Ascomycota</taxon>
        <taxon>Pezizomycotina</taxon>
        <taxon>Dothideomycetes</taxon>
        <taxon>Dothideomycetes incertae sedis</taxon>
        <taxon>Patellariales</taxon>
        <taxon>Patellariaceae</taxon>
        <taxon>Patellaria</taxon>
    </lineage>
</organism>
<dbReference type="Gene3D" id="3.40.50.300">
    <property type="entry name" value="P-loop containing nucleotide triphosphate hydrolases"/>
    <property type="match status" value="1"/>
</dbReference>
<dbReference type="PANTHER" id="PTHR10622">
    <property type="entry name" value="HET DOMAIN-CONTAINING PROTEIN"/>
    <property type="match status" value="1"/>
</dbReference>
<dbReference type="SMART" id="SM00028">
    <property type="entry name" value="TPR"/>
    <property type="match status" value="2"/>
</dbReference>
<dbReference type="PRINTS" id="PR00364">
    <property type="entry name" value="DISEASERSIST"/>
</dbReference>
<gene>
    <name evidence="4" type="ORF">M501DRAFT_1011914</name>
</gene>
<dbReference type="SUPFAM" id="SSF48452">
    <property type="entry name" value="TPR-like"/>
    <property type="match status" value="1"/>
</dbReference>
<evidence type="ECO:0000256" key="1">
    <source>
        <dbReference type="PROSITE-ProRule" id="PRU00339"/>
    </source>
</evidence>
<dbReference type="InterPro" id="IPR010730">
    <property type="entry name" value="HET"/>
</dbReference>
<dbReference type="InterPro" id="IPR002182">
    <property type="entry name" value="NB-ARC"/>
</dbReference>
<evidence type="ECO:0000313" key="4">
    <source>
        <dbReference type="EMBL" id="KAF2838354.1"/>
    </source>
</evidence>
<keyword evidence="1" id="KW-0802">TPR repeat</keyword>
<dbReference type="InterPro" id="IPR019734">
    <property type="entry name" value="TPR_rpt"/>
</dbReference>
<keyword evidence="5" id="KW-1185">Reference proteome</keyword>
<dbReference type="Gene3D" id="1.25.40.10">
    <property type="entry name" value="Tetratricopeptide repeat domain"/>
    <property type="match status" value="1"/>
</dbReference>
<dbReference type="InterPro" id="IPR027417">
    <property type="entry name" value="P-loop_NTPase"/>
</dbReference>
<sequence length="871" mass="98891">MALIRLLHRKPDGEIVFREPTGGDVPSYTILSHTWGKEEVSFQDMEAGTARSKAGWRKIEFCAKQAAADGLQYFWIDTCCIDKKNAVELSAAINSMFRWYQKAVRCYVYLSDVSIHGEGQDGQSSSTWEAAFRKSRWFTRGWTLQELIAPAQVDFFSSGGNRLGNKLSLEQMVYDITGINRNALSGDPLSTFTIPERMSWAERRQTTIEEDEIYSLLGIFNVSLPLIYGEGRESASRRLREEIDKVNKGANFERFSVGLNLSTLPHYVQFVARSKELTEMHRMLHGHSTRSIVILHGLGGIGKTQLSLAYAMRHEEKFSAIFWLNANDEGSLKLSFRAVAQQILKYHPSTSLLASIDLDDLDQVGHAVKAWLDLQKNTRWLIIYDNYDNPQTSGNTNSSAVDILRFLPGSNHGSIIITTRSAQVKQGQRLHIQRLMDVQEGLEILSNTSGREDIQSALVKELDGLPLALSTAGAYLEHVTTSFSDYLRLYKASWLKLQTTSPQLISYEDRSLYTTWQITFDRIGQQNAASAKLLILWAYFDRQDVWFGLLRHAKSADDEWIEKLTKDELDFNKAVALLCSFGLVDVNRSSHHQFRSRGYSVHSCVHSWTMFVLNKDWNEDFARLALTCVASKVPSINEKDWWLLQRRLLQHARRQDLFIVDGKVDMNGLDWAFHNLGNLYADQGKLAEAEKMYIRALQGKEEALGPDHTSTLSTVNNLGNLYADQGKLAEAEKLYIRALQGYGEALGPDHTSTLDTINNLSNLYRNQGKLAEAEKILELIPLYLPALNTMIAFGDLFSKTDRKYMAKEMYTRALSGYTAVQGPSEWCSKIERRLQALQLTPAETENQYTPTTTTTARKKSRLQNLFRRIKI</sequence>
<protein>
    <submittedName>
        <fullName evidence="4">HET-domain-containing protein</fullName>
    </submittedName>
</protein>
<dbReference type="GO" id="GO:0043531">
    <property type="term" value="F:ADP binding"/>
    <property type="evidence" value="ECO:0007669"/>
    <property type="project" value="InterPro"/>
</dbReference>
<dbReference type="AlphaFoldDB" id="A0A9P4S9J0"/>
<comment type="caution">
    <text evidence="4">The sequence shown here is derived from an EMBL/GenBank/DDBJ whole genome shotgun (WGS) entry which is preliminary data.</text>
</comment>
<dbReference type="Pfam" id="PF13374">
    <property type="entry name" value="TPR_10"/>
    <property type="match status" value="1"/>
</dbReference>
<evidence type="ECO:0000313" key="5">
    <source>
        <dbReference type="Proteomes" id="UP000799429"/>
    </source>
</evidence>
<dbReference type="EMBL" id="MU006097">
    <property type="protein sequence ID" value="KAF2838354.1"/>
    <property type="molecule type" value="Genomic_DNA"/>
</dbReference>
<accession>A0A9P4S9J0</accession>
<dbReference type="Pfam" id="PF06985">
    <property type="entry name" value="HET"/>
    <property type="match status" value="1"/>
</dbReference>
<reference evidence="4" key="1">
    <citation type="journal article" date="2020" name="Stud. Mycol.">
        <title>101 Dothideomycetes genomes: a test case for predicting lifestyles and emergence of pathogens.</title>
        <authorList>
            <person name="Haridas S."/>
            <person name="Albert R."/>
            <person name="Binder M."/>
            <person name="Bloem J."/>
            <person name="Labutti K."/>
            <person name="Salamov A."/>
            <person name="Andreopoulos B."/>
            <person name="Baker S."/>
            <person name="Barry K."/>
            <person name="Bills G."/>
            <person name="Bluhm B."/>
            <person name="Cannon C."/>
            <person name="Castanera R."/>
            <person name="Culley D."/>
            <person name="Daum C."/>
            <person name="Ezra D."/>
            <person name="Gonzalez J."/>
            <person name="Henrissat B."/>
            <person name="Kuo A."/>
            <person name="Liang C."/>
            <person name="Lipzen A."/>
            <person name="Lutzoni F."/>
            <person name="Magnuson J."/>
            <person name="Mondo S."/>
            <person name="Nolan M."/>
            <person name="Ohm R."/>
            <person name="Pangilinan J."/>
            <person name="Park H.-J."/>
            <person name="Ramirez L."/>
            <person name="Alfaro M."/>
            <person name="Sun H."/>
            <person name="Tritt A."/>
            <person name="Yoshinaga Y."/>
            <person name="Zwiers L.-H."/>
            <person name="Turgeon B."/>
            <person name="Goodwin S."/>
            <person name="Spatafora J."/>
            <person name="Crous P."/>
            <person name="Grigoriev I."/>
        </authorList>
    </citation>
    <scope>NUCLEOTIDE SEQUENCE</scope>
    <source>
        <strain evidence="4">CBS 101060</strain>
    </source>
</reference>
<proteinExistence type="predicted"/>
<dbReference type="Proteomes" id="UP000799429">
    <property type="component" value="Unassembled WGS sequence"/>
</dbReference>